<accession>A0AAD5TSW6</accession>
<dbReference type="AlphaFoldDB" id="A0AAD5TSW6"/>
<keyword evidence="3" id="KW-1185">Reference proteome</keyword>
<comment type="caution">
    <text evidence="2">The sequence shown here is derived from an EMBL/GenBank/DDBJ whole genome shotgun (WGS) entry which is preliminary data.</text>
</comment>
<protein>
    <submittedName>
        <fullName evidence="2">Uncharacterized protein</fullName>
    </submittedName>
</protein>
<sequence length="136" mass="14632">MTVLAPAFDAEVSIIRYPCLLRVSHDSYMGETSRPKLEADSTRLLAASLRAWLARVVPAVAAIAVERHKLVATYGAKVDENMVLAALRVVDPGCVPPLLSLRLANDDKSDETTSAEPTNSESNHNNSDLSHKAGAH</sequence>
<name>A0AAD5TSW6_9FUNG</name>
<evidence type="ECO:0000256" key="1">
    <source>
        <dbReference type="SAM" id="MobiDB-lite"/>
    </source>
</evidence>
<feature type="compositionally biased region" description="Polar residues" evidence="1">
    <location>
        <begin position="112"/>
        <end position="128"/>
    </location>
</feature>
<dbReference type="Proteomes" id="UP001212152">
    <property type="component" value="Unassembled WGS sequence"/>
</dbReference>
<organism evidence="2 3">
    <name type="scientific">Geranomyces variabilis</name>
    <dbReference type="NCBI Taxonomy" id="109894"/>
    <lineage>
        <taxon>Eukaryota</taxon>
        <taxon>Fungi</taxon>
        <taxon>Fungi incertae sedis</taxon>
        <taxon>Chytridiomycota</taxon>
        <taxon>Chytridiomycota incertae sedis</taxon>
        <taxon>Chytridiomycetes</taxon>
        <taxon>Spizellomycetales</taxon>
        <taxon>Powellomycetaceae</taxon>
        <taxon>Geranomyces</taxon>
    </lineage>
</organism>
<evidence type="ECO:0000313" key="3">
    <source>
        <dbReference type="Proteomes" id="UP001212152"/>
    </source>
</evidence>
<proteinExistence type="predicted"/>
<gene>
    <name evidence="2" type="ORF">HDU87_005882</name>
</gene>
<reference evidence="2" key="1">
    <citation type="submission" date="2020-05" db="EMBL/GenBank/DDBJ databases">
        <title>Phylogenomic resolution of chytrid fungi.</title>
        <authorList>
            <person name="Stajich J.E."/>
            <person name="Amses K."/>
            <person name="Simmons R."/>
            <person name="Seto K."/>
            <person name="Myers J."/>
            <person name="Bonds A."/>
            <person name="Quandt C.A."/>
            <person name="Barry K."/>
            <person name="Liu P."/>
            <person name="Grigoriev I."/>
            <person name="Longcore J.E."/>
            <person name="James T.Y."/>
        </authorList>
    </citation>
    <scope>NUCLEOTIDE SEQUENCE</scope>
    <source>
        <strain evidence="2">JEL0379</strain>
    </source>
</reference>
<evidence type="ECO:0000313" key="2">
    <source>
        <dbReference type="EMBL" id="KAJ3183766.1"/>
    </source>
</evidence>
<feature type="region of interest" description="Disordered" evidence="1">
    <location>
        <begin position="105"/>
        <end position="136"/>
    </location>
</feature>
<dbReference type="EMBL" id="JADGJQ010000005">
    <property type="protein sequence ID" value="KAJ3183766.1"/>
    <property type="molecule type" value="Genomic_DNA"/>
</dbReference>